<comment type="caution">
    <text evidence="3">The sequence shown here is derived from an EMBL/GenBank/DDBJ whole genome shotgun (WGS) entry which is preliminary data.</text>
</comment>
<evidence type="ECO:0000256" key="1">
    <source>
        <dbReference type="SAM" id="Phobius"/>
    </source>
</evidence>
<reference evidence="4" key="1">
    <citation type="submission" date="2023-07" db="EMBL/GenBank/DDBJ databases">
        <title>30 novel species of actinomycetes from the DSMZ collection.</title>
        <authorList>
            <person name="Nouioui I."/>
        </authorList>
    </citation>
    <scope>NUCLEOTIDE SEQUENCE [LARGE SCALE GENOMIC DNA]</scope>
    <source>
        <strain evidence="4">DSM 45834</strain>
    </source>
</reference>
<feature type="domain" description="DUF6458" evidence="2">
    <location>
        <begin position="3"/>
        <end position="56"/>
    </location>
</feature>
<dbReference type="RefSeq" id="WP_311559265.1">
    <property type="nucleotide sequence ID" value="NZ_JAVREJ010000021.1"/>
</dbReference>
<accession>A0ABU2NIC0</accession>
<evidence type="ECO:0000313" key="4">
    <source>
        <dbReference type="Proteomes" id="UP001183202"/>
    </source>
</evidence>
<gene>
    <name evidence="3" type="ORF">RM445_24880</name>
</gene>
<name>A0ABU2NIC0_9PSEU</name>
<keyword evidence="4" id="KW-1185">Reference proteome</keyword>
<feature type="transmembrane region" description="Helical" evidence="1">
    <location>
        <begin position="31"/>
        <end position="51"/>
    </location>
</feature>
<protein>
    <submittedName>
        <fullName evidence="3">DUF6458 family protein</fullName>
    </submittedName>
</protein>
<dbReference type="Proteomes" id="UP001183202">
    <property type="component" value="Unassembled WGS sequence"/>
</dbReference>
<evidence type="ECO:0000313" key="3">
    <source>
        <dbReference type="EMBL" id="MDT0352763.1"/>
    </source>
</evidence>
<feature type="transmembrane region" description="Helical" evidence="1">
    <location>
        <begin position="7"/>
        <end position="25"/>
    </location>
</feature>
<organism evidence="3 4">
    <name type="scientific">Pseudonocardia charpentierae</name>
    <dbReference type="NCBI Taxonomy" id="3075545"/>
    <lineage>
        <taxon>Bacteria</taxon>
        <taxon>Bacillati</taxon>
        <taxon>Actinomycetota</taxon>
        <taxon>Actinomycetes</taxon>
        <taxon>Pseudonocardiales</taxon>
        <taxon>Pseudonocardiaceae</taxon>
        <taxon>Pseudonocardia</taxon>
    </lineage>
</organism>
<keyword evidence="1" id="KW-0472">Membrane</keyword>
<evidence type="ECO:0000259" key="2">
    <source>
        <dbReference type="Pfam" id="PF20059"/>
    </source>
</evidence>
<proteinExistence type="predicted"/>
<dbReference type="Pfam" id="PF20059">
    <property type="entry name" value="DUF6458"/>
    <property type="match status" value="1"/>
</dbReference>
<keyword evidence="1" id="KW-0812">Transmembrane</keyword>
<dbReference type="EMBL" id="JAVREJ010000021">
    <property type="protein sequence ID" value="MDT0352763.1"/>
    <property type="molecule type" value="Genomic_DNA"/>
</dbReference>
<sequence length="71" mass="7611">MRIGSSIGMIAVGLILALAVPFDLGTINLQLVGWILAVVGVLGLVASIALARQRRPVVTPRQDVYPPDERY</sequence>
<keyword evidence="1" id="KW-1133">Transmembrane helix</keyword>
<dbReference type="InterPro" id="IPR045597">
    <property type="entry name" value="DUF6458"/>
</dbReference>